<dbReference type="InterPro" id="IPR050833">
    <property type="entry name" value="Poly_Biosynth_Transport"/>
</dbReference>
<feature type="transmembrane region" description="Helical" evidence="6">
    <location>
        <begin position="406"/>
        <end position="424"/>
    </location>
</feature>
<evidence type="ECO:0000256" key="3">
    <source>
        <dbReference type="ARBA" id="ARBA00022692"/>
    </source>
</evidence>
<keyword evidence="3 6" id="KW-0812">Transmembrane</keyword>
<feature type="transmembrane region" description="Helical" evidence="6">
    <location>
        <begin position="123"/>
        <end position="140"/>
    </location>
</feature>
<feature type="transmembrane region" description="Helical" evidence="6">
    <location>
        <begin position="12"/>
        <end position="30"/>
    </location>
</feature>
<proteinExistence type="predicted"/>
<feature type="transmembrane region" description="Helical" evidence="6">
    <location>
        <begin position="161"/>
        <end position="178"/>
    </location>
</feature>
<feature type="transmembrane region" description="Helical" evidence="6">
    <location>
        <begin position="306"/>
        <end position="326"/>
    </location>
</feature>
<feature type="transmembrane region" description="Helical" evidence="6">
    <location>
        <begin position="50"/>
        <end position="70"/>
    </location>
</feature>
<feature type="transmembrane region" description="Helical" evidence="6">
    <location>
        <begin position="370"/>
        <end position="394"/>
    </location>
</feature>
<evidence type="ECO:0000256" key="6">
    <source>
        <dbReference type="SAM" id="Phobius"/>
    </source>
</evidence>
<keyword evidence="5 6" id="KW-0472">Membrane</keyword>
<keyword evidence="2" id="KW-1003">Cell membrane</keyword>
<feature type="transmembrane region" description="Helical" evidence="6">
    <location>
        <begin position="461"/>
        <end position="480"/>
    </location>
</feature>
<dbReference type="CDD" id="cd13124">
    <property type="entry name" value="MATE_SpoVB_like"/>
    <property type="match status" value="1"/>
</dbReference>
<keyword evidence="4 6" id="KW-1133">Transmembrane helix</keyword>
<gene>
    <name evidence="7" type="ORF">ACFSUF_14975</name>
</gene>
<dbReference type="Pfam" id="PF01943">
    <property type="entry name" value="Polysacc_synt"/>
    <property type="match status" value="1"/>
</dbReference>
<feature type="transmembrane region" description="Helical" evidence="6">
    <location>
        <begin position="492"/>
        <end position="517"/>
    </location>
</feature>
<dbReference type="PIRSF" id="PIRSF038958">
    <property type="entry name" value="PG_synth_SpoVB"/>
    <property type="match status" value="1"/>
</dbReference>
<evidence type="ECO:0000256" key="1">
    <source>
        <dbReference type="ARBA" id="ARBA00004651"/>
    </source>
</evidence>
<comment type="subcellular location">
    <subcellularLocation>
        <location evidence="1">Cell membrane</location>
        <topology evidence="1">Multi-pass membrane protein</topology>
    </subcellularLocation>
</comment>
<dbReference type="InterPro" id="IPR002797">
    <property type="entry name" value="Polysacc_synth"/>
</dbReference>
<organism evidence="7 8">
    <name type="scientific">Paenibacillus gansuensis</name>
    <dbReference type="NCBI Taxonomy" id="306542"/>
    <lineage>
        <taxon>Bacteria</taxon>
        <taxon>Bacillati</taxon>
        <taxon>Bacillota</taxon>
        <taxon>Bacilli</taxon>
        <taxon>Bacillales</taxon>
        <taxon>Paenibacillaceae</taxon>
        <taxon>Paenibacillus</taxon>
    </lineage>
</organism>
<dbReference type="RefSeq" id="WP_377603783.1">
    <property type="nucleotide sequence ID" value="NZ_JBHUME010000008.1"/>
</dbReference>
<evidence type="ECO:0000256" key="5">
    <source>
        <dbReference type="ARBA" id="ARBA00023136"/>
    </source>
</evidence>
<evidence type="ECO:0000256" key="2">
    <source>
        <dbReference type="ARBA" id="ARBA00022475"/>
    </source>
</evidence>
<feature type="transmembrane region" description="Helical" evidence="6">
    <location>
        <begin position="430"/>
        <end position="449"/>
    </location>
</feature>
<dbReference type="PANTHER" id="PTHR30250">
    <property type="entry name" value="PST FAMILY PREDICTED COLANIC ACID TRANSPORTER"/>
    <property type="match status" value="1"/>
</dbReference>
<feature type="transmembrane region" description="Helical" evidence="6">
    <location>
        <begin position="338"/>
        <end position="358"/>
    </location>
</feature>
<name>A0ABW5PEW4_9BACL</name>
<dbReference type="PANTHER" id="PTHR30250:SF21">
    <property type="entry name" value="LIPID II FLIPPASE MURJ"/>
    <property type="match status" value="1"/>
</dbReference>
<reference evidence="8" key="1">
    <citation type="journal article" date="2019" name="Int. J. Syst. Evol. Microbiol.">
        <title>The Global Catalogue of Microorganisms (GCM) 10K type strain sequencing project: providing services to taxonomists for standard genome sequencing and annotation.</title>
        <authorList>
            <consortium name="The Broad Institute Genomics Platform"/>
            <consortium name="The Broad Institute Genome Sequencing Center for Infectious Disease"/>
            <person name="Wu L."/>
            <person name="Ma J."/>
        </authorList>
    </citation>
    <scope>NUCLEOTIDE SEQUENCE [LARGE SCALE GENOMIC DNA]</scope>
    <source>
        <strain evidence="8">KCTC 3950</strain>
    </source>
</reference>
<feature type="transmembrane region" description="Helical" evidence="6">
    <location>
        <begin position="91"/>
        <end position="111"/>
    </location>
</feature>
<dbReference type="EMBL" id="JBHUME010000008">
    <property type="protein sequence ID" value="MFD2613733.1"/>
    <property type="molecule type" value="Genomic_DNA"/>
</dbReference>
<dbReference type="InterPro" id="IPR024923">
    <property type="entry name" value="PG_synth_SpoVB"/>
</dbReference>
<keyword evidence="8" id="KW-1185">Reference proteome</keyword>
<evidence type="ECO:0000313" key="7">
    <source>
        <dbReference type="EMBL" id="MFD2613733.1"/>
    </source>
</evidence>
<evidence type="ECO:0000256" key="4">
    <source>
        <dbReference type="ARBA" id="ARBA00022989"/>
    </source>
</evidence>
<evidence type="ECO:0000313" key="8">
    <source>
        <dbReference type="Proteomes" id="UP001597541"/>
    </source>
</evidence>
<feature type="transmembrane region" description="Helical" evidence="6">
    <location>
        <begin position="184"/>
        <end position="209"/>
    </location>
</feature>
<comment type="caution">
    <text evidence="7">The sequence shown here is derived from an EMBL/GenBank/DDBJ whole genome shotgun (WGS) entry which is preliminary data.</text>
</comment>
<dbReference type="Proteomes" id="UP001597541">
    <property type="component" value="Unassembled WGS sequence"/>
</dbReference>
<accession>A0ABW5PEW4</accession>
<feature type="transmembrane region" description="Helical" evidence="6">
    <location>
        <begin position="248"/>
        <end position="268"/>
    </location>
</feature>
<protein>
    <submittedName>
        <fullName evidence="7">Polysaccharide biosynthesis C-terminal domain-containing protein</fullName>
    </submittedName>
</protein>
<sequence>MAKKDSLIKGTIILAAAALIARVLGLFQRVPLDYFFGSTAKVAFGTANNIYLALLVIATAGIPSTVSKMVSERMALGKPAEAQRIYRAAQMFGVVAGVLITAVLLVFAPLYASLANQPDSVPAIRALAPALIFFPMIAMMRGYFQGRQMMLAGGISQIVEQILRVLTAVLFAYLLYSAGSSDKIVAAGAAFGGVAGSIGALGVMVYFALRLRKQDRVDGVLEAVANRGGTDISAVADKLRFRSIYGEIFKTSIPIVLISFMVPLIYLIDSLITIPLVKHGMGLEAAEAALGDVFQKAQSLAGIPPILAIALSQSIIPAIASAYAAGRSQEVVRQASQALRISIYSGVPVVIAMVVAARPINNLIFEEPTGIGYIALLTFGTIFQIIMMTSGSILTGLGKQRWSMKHVYIGIAVKLAASFALAPFFNVYGILAATTLCFLVTAGLNLRALRKFVDYNVLGGRWSGFLATIVLASGLGWGLELLTDAFVPGGKIVHNLIACVVVGGAAFAAYAAGLWLFRVVTAEEAAGFPAPLRKLINRVLRLLGKSLPAKREA</sequence>